<dbReference type="GO" id="GO:0007095">
    <property type="term" value="P:mitotic G2 DNA damage checkpoint signaling"/>
    <property type="evidence" value="ECO:0007669"/>
    <property type="project" value="TreeGrafter"/>
</dbReference>
<gene>
    <name evidence="2" type="ORF">CFOL_v3_28342</name>
</gene>
<organism evidence="2 3">
    <name type="scientific">Cephalotus follicularis</name>
    <name type="common">Albany pitcher plant</name>
    <dbReference type="NCBI Taxonomy" id="3775"/>
    <lineage>
        <taxon>Eukaryota</taxon>
        <taxon>Viridiplantae</taxon>
        <taxon>Streptophyta</taxon>
        <taxon>Embryophyta</taxon>
        <taxon>Tracheophyta</taxon>
        <taxon>Spermatophyta</taxon>
        <taxon>Magnoliopsida</taxon>
        <taxon>eudicotyledons</taxon>
        <taxon>Gunneridae</taxon>
        <taxon>Pentapetalae</taxon>
        <taxon>rosids</taxon>
        <taxon>fabids</taxon>
        <taxon>Oxalidales</taxon>
        <taxon>Cephalotaceae</taxon>
        <taxon>Cephalotus</taxon>
    </lineage>
</organism>
<dbReference type="EMBL" id="BDDD01003401">
    <property type="protein sequence ID" value="GAV84900.1"/>
    <property type="molecule type" value="Genomic_DNA"/>
</dbReference>
<protein>
    <submittedName>
        <fullName evidence="2">Uncharacterized protein</fullName>
    </submittedName>
</protein>
<dbReference type="GO" id="GO:0005634">
    <property type="term" value="C:nucleus"/>
    <property type="evidence" value="ECO:0007669"/>
    <property type="project" value="InterPro"/>
</dbReference>
<evidence type="ECO:0000313" key="3">
    <source>
        <dbReference type="Proteomes" id="UP000187406"/>
    </source>
</evidence>
<comment type="caution">
    <text evidence="2">The sequence shown here is derived from an EMBL/GenBank/DDBJ whole genome shotgun (WGS) entry which is preliminary data.</text>
</comment>
<dbReference type="AlphaFoldDB" id="A0A1Q3CXC7"/>
<feature type="compositionally biased region" description="Polar residues" evidence="1">
    <location>
        <begin position="652"/>
        <end position="664"/>
    </location>
</feature>
<proteinExistence type="predicted"/>
<dbReference type="InterPro" id="IPR026153">
    <property type="entry name" value="Treslin"/>
</dbReference>
<feature type="compositionally biased region" description="Basic and acidic residues" evidence="1">
    <location>
        <begin position="665"/>
        <end position="674"/>
    </location>
</feature>
<dbReference type="GO" id="GO:0030174">
    <property type="term" value="P:regulation of DNA-templated DNA replication initiation"/>
    <property type="evidence" value="ECO:0007669"/>
    <property type="project" value="TreeGrafter"/>
</dbReference>
<name>A0A1Q3CXC7_CEPFO</name>
<feature type="compositionally biased region" description="Basic and acidic residues" evidence="1">
    <location>
        <begin position="695"/>
        <end position="715"/>
    </location>
</feature>
<dbReference type="PANTHER" id="PTHR21556:SF2">
    <property type="entry name" value="TRESLIN"/>
    <property type="match status" value="1"/>
</dbReference>
<reference evidence="3" key="1">
    <citation type="submission" date="2016-04" db="EMBL/GenBank/DDBJ databases">
        <title>Cephalotus genome sequencing.</title>
        <authorList>
            <person name="Fukushima K."/>
            <person name="Hasebe M."/>
            <person name="Fang X."/>
        </authorList>
    </citation>
    <scope>NUCLEOTIDE SEQUENCE [LARGE SCALE GENOMIC DNA]</scope>
    <source>
        <strain evidence="3">cv. St1</strain>
    </source>
</reference>
<sequence>MDDDHCLRDLDVFEGKFRGVFESVNDAFLCRDIHFSWVDVKCDLNCDESGLEFGFFESGIKVLGWGYCSTDSIVLGSALVPFGLVYPRISFSSNGFAFEDSLKRVRAQLSLEILDASGKPLECRCCDLEVASMNTLSQRRCDSVLLTQDFMNTDAKGSEQKNTFWGRFSDDITKLRVNSLHRSDRFVKLEGYLSSPILIHEHLGESWKDQKDSSGEFYADRVLEMLANDMGELVKKKSVPIWQIFLSFLYREGYWALVSFSDAGGDSCMGILKPFTVSSALFFVLGDKFGVSNAAQFSTKIDNENCKPSVDSIQSSETRDSQSGPSLFQRKKSKRNLLLLKDLSWSAFYQAAFEHSEICMEDVYFARGCDKSKKLKFLRCWMKQIKKSGCCNLTIPDGSKAHQGVLKDVDNRLTDLPQESEQPIYSSASMAEDSLTGSLRLQDEGAIEFSTATLESFFSNLPKKIQQGLQTEVVDLGALAERLVNSSIYWLYQKRDIEISSGTAMNCDDTSGSLVAVELAGLLLGDPKDLVASHKKNDPSSQASDSWPHSSGNIVREYELQIFFRMEILRSEIGAAIEEPTKQKFVKQICFLLEAIQCHLDGGFFGDWSLENYVGKTIRSRYSHTVGDVVHRIYTKMDLLLFADEEDESPNHLLNSEDSNQSLGEKQRRDETGENYKINELISVKLQENNEESPQENKRKEHAEHARKLVEAQERRERARRFSSFTSWVPDLQRVWAPKQTKAMKVRLRKLSKRNDSGRVSYDMVCETPMTGNKRSCPQEKRDDGEDHQDYGTQSSASVPKALFQD</sequence>
<evidence type="ECO:0000313" key="2">
    <source>
        <dbReference type="EMBL" id="GAV84900.1"/>
    </source>
</evidence>
<dbReference type="GO" id="GO:0003682">
    <property type="term" value="F:chromatin binding"/>
    <property type="evidence" value="ECO:0007669"/>
    <property type="project" value="TreeGrafter"/>
</dbReference>
<feature type="compositionally biased region" description="Basic and acidic residues" evidence="1">
    <location>
        <begin position="777"/>
        <end position="790"/>
    </location>
</feature>
<dbReference type="GO" id="GO:0033314">
    <property type="term" value="P:mitotic DNA replication checkpoint signaling"/>
    <property type="evidence" value="ECO:0007669"/>
    <property type="project" value="InterPro"/>
</dbReference>
<feature type="compositionally biased region" description="Polar residues" evidence="1">
    <location>
        <begin position="311"/>
        <end position="326"/>
    </location>
</feature>
<dbReference type="GO" id="GO:0006260">
    <property type="term" value="P:DNA replication"/>
    <property type="evidence" value="ECO:0007669"/>
    <property type="project" value="InterPro"/>
</dbReference>
<evidence type="ECO:0000256" key="1">
    <source>
        <dbReference type="SAM" id="MobiDB-lite"/>
    </source>
</evidence>
<dbReference type="FunCoup" id="A0A1Q3CXC7">
    <property type="interactions" value="950"/>
</dbReference>
<feature type="region of interest" description="Disordered" evidence="1">
    <location>
        <begin position="308"/>
        <end position="328"/>
    </location>
</feature>
<dbReference type="Proteomes" id="UP000187406">
    <property type="component" value="Unassembled WGS sequence"/>
</dbReference>
<dbReference type="PANTHER" id="PTHR21556">
    <property type="entry name" value="TRESLIN"/>
    <property type="match status" value="1"/>
</dbReference>
<accession>A0A1Q3CXC7</accession>
<dbReference type="STRING" id="3775.A0A1Q3CXC7"/>
<dbReference type="InParanoid" id="A0A1Q3CXC7"/>
<dbReference type="GO" id="GO:0010212">
    <property type="term" value="P:response to ionizing radiation"/>
    <property type="evidence" value="ECO:0007669"/>
    <property type="project" value="InterPro"/>
</dbReference>
<feature type="region of interest" description="Disordered" evidence="1">
    <location>
        <begin position="650"/>
        <end position="715"/>
    </location>
</feature>
<feature type="region of interest" description="Disordered" evidence="1">
    <location>
        <begin position="767"/>
        <end position="806"/>
    </location>
</feature>
<dbReference type="OrthoDB" id="1913152at2759"/>
<keyword evidence="3" id="KW-1185">Reference proteome</keyword>